<sequence>MILYIHGFGSSGQGGKSKLFREYFKTQGVKFLAPSLSFIPELAISTLEELIEVCKDEEITLMGSSLGGYYAIYLSEKYNLKAVLINPSIKPYVTLKKVLGNNASFYNGNCSFSWDEEQVESLKKFSVDVNNKENYFLLARKGDEVLDYKEAEQKLKGAKMIIEDGGDHGFLDIDRHFETILEFIKE</sequence>
<dbReference type="PANTHER" id="PTHR35602:SF3">
    <property type="entry name" value="ESTERASE YQIA"/>
    <property type="match status" value="1"/>
</dbReference>
<dbReference type="InterPro" id="IPR029058">
    <property type="entry name" value="AB_hydrolase_fold"/>
</dbReference>
<dbReference type="PANTHER" id="PTHR35602">
    <property type="entry name" value="ESTERASE YQIA-RELATED"/>
    <property type="match status" value="1"/>
</dbReference>
<evidence type="ECO:0000313" key="2">
    <source>
        <dbReference type="Proteomes" id="UP000593910"/>
    </source>
</evidence>
<reference evidence="1 2" key="1">
    <citation type="submission" date="2019-06" db="EMBL/GenBank/DDBJ databases">
        <title>Sulfurimonas gotlandica sp. nov., a chemoautotrophic and psychrotolerant epsilonproteobacterium isolated from a pelagic redoxcline, and an emended description of the genus Sulfurimonas.</title>
        <authorList>
            <person name="Wang S."/>
            <person name="Jiang L."/>
            <person name="Shao Z."/>
        </authorList>
    </citation>
    <scope>NUCLEOTIDE SEQUENCE [LARGE SCALE GENOMIC DNA]</scope>
    <source>
        <strain evidence="1 2">B2</strain>
    </source>
</reference>
<keyword evidence="2" id="KW-1185">Reference proteome</keyword>
<name>A0A7M1AXA2_9BACT</name>
<dbReference type="SUPFAM" id="SSF53474">
    <property type="entry name" value="alpha/beta-Hydrolases"/>
    <property type="match status" value="1"/>
</dbReference>
<protein>
    <submittedName>
        <fullName evidence="1">Esterase</fullName>
    </submittedName>
</protein>
<dbReference type="AlphaFoldDB" id="A0A7M1AXA2"/>
<dbReference type="RefSeq" id="WP_193113391.1">
    <property type="nucleotide sequence ID" value="NZ_CP041165.1"/>
</dbReference>
<dbReference type="Proteomes" id="UP000593910">
    <property type="component" value="Chromosome"/>
</dbReference>
<dbReference type="Gene3D" id="3.40.50.1820">
    <property type="entry name" value="alpha/beta hydrolase"/>
    <property type="match status" value="1"/>
</dbReference>
<dbReference type="KEGG" id="smax:FJR03_10110"/>
<dbReference type="Pfam" id="PF05728">
    <property type="entry name" value="UPF0227"/>
    <property type="match status" value="1"/>
</dbReference>
<gene>
    <name evidence="1" type="ORF">FJR03_10110</name>
</gene>
<proteinExistence type="predicted"/>
<dbReference type="EMBL" id="CP041165">
    <property type="protein sequence ID" value="QOP42070.1"/>
    <property type="molecule type" value="Genomic_DNA"/>
</dbReference>
<accession>A0A7M1AXA2</accession>
<evidence type="ECO:0000313" key="1">
    <source>
        <dbReference type="EMBL" id="QOP42070.1"/>
    </source>
</evidence>
<dbReference type="InterPro" id="IPR008886">
    <property type="entry name" value="UPF0227/Esterase_YqiA"/>
</dbReference>
<organism evidence="1 2">
    <name type="scientific">Sulfurimonas marina</name>
    <dbReference type="NCBI Taxonomy" id="2590551"/>
    <lineage>
        <taxon>Bacteria</taxon>
        <taxon>Pseudomonadati</taxon>
        <taxon>Campylobacterota</taxon>
        <taxon>Epsilonproteobacteria</taxon>
        <taxon>Campylobacterales</taxon>
        <taxon>Sulfurimonadaceae</taxon>
        <taxon>Sulfurimonas</taxon>
    </lineage>
</organism>